<dbReference type="GO" id="GO:0005737">
    <property type="term" value="C:cytoplasm"/>
    <property type="evidence" value="ECO:0007669"/>
    <property type="project" value="TreeGrafter"/>
</dbReference>
<keyword evidence="3" id="KW-1185">Reference proteome</keyword>
<organism evidence="2 3">
    <name type="scientific">Varanus komodoensis</name>
    <name type="common">Komodo dragon</name>
    <dbReference type="NCBI Taxonomy" id="61221"/>
    <lineage>
        <taxon>Eukaryota</taxon>
        <taxon>Metazoa</taxon>
        <taxon>Chordata</taxon>
        <taxon>Craniata</taxon>
        <taxon>Vertebrata</taxon>
        <taxon>Euteleostomi</taxon>
        <taxon>Lepidosauria</taxon>
        <taxon>Squamata</taxon>
        <taxon>Bifurcata</taxon>
        <taxon>Unidentata</taxon>
        <taxon>Episquamata</taxon>
        <taxon>Toxicofera</taxon>
        <taxon>Anguimorpha</taxon>
        <taxon>Paleoanguimorpha</taxon>
        <taxon>Varanoidea</taxon>
        <taxon>Varanidae</taxon>
        <taxon>Varanus</taxon>
    </lineage>
</organism>
<evidence type="ECO:0000256" key="1">
    <source>
        <dbReference type="ARBA" id="ARBA00022658"/>
    </source>
</evidence>
<dbReference type="Proteomes" id="UP000694545">
    <property type="component" value="Unplaced"/>
</dbReference>
<reference evidence="2" key="2">
    <citation type="submission" date="2025-09" db="UniProtKB">
        <authorList>
            <consortium name="Ensembl"/>
        </authorList>
    </citation>
    <scope>IDENTIFICATION</scope>
</reference>
<dbReference type="PANTHER" id="PTHR22826">
    <property type="entry name" value="RHO GUANINE EXCHANGE FACTOR-RELATED"/>
    <property type="match status" value="1"/>
</dbReference>
<dbReference type="GO" id="GO:0035025">
    <property type="term" value="P:positive regulation of Rho protein signal transduction"/>
    <property type="evidence" value="ECO:0007669"/>
    <property type="project" value="TreeGrafter"/>
</dbReference>
<accession>A0A8D2L5G8</accession>
<evidence type="ECO:0000313" key="2">
    <source>
        <dbReference type="Ensembl" id="ENSVKKP00000016867.1"/>
    </source>
</evidence>
<evidence type="ECO:0000313" key="3">
    <source>
        <dbReference type="Proteomes" id="UP000694545"/>
    </source>
</evidence>
<dbReference type="GO" id="GO:0005085">
    <property type="term" value="F:guanyl-nucleotide exchange factor activity"/>
    <property type="evidence" value="ECO:0007669"/>
    <property type="project" value="UniProtKB-KW"/>
</dbReference>
<reference evidence="2" key="1">
    <citation type="submission" date="2025-08" db="UniProtKB">
        <authorList>
            <consortium name="Ensembl"/>
        </authorList>
    </citation>
    <scope>IDENTIFICATION</scope>
</reference>
<proteinExistence type="predicted"/>
<dbReference type="InterPro" id="IPR051336">
    <property type="entry name" value="RhoGEF_Guanine_NuclExch_SF"/>
</dbReference>
<dbReference type="Ensembl" id="ENSVKKT00000017289.1">
    <property type="protein sequence ID" value="ENSVKKP00000016867.1"/>
    <property type="gene ID" value="ENSVKKG00000009919.1"/>
</dbReference>
<protein>
    <submittedName>
        <fullName evidence="2">MCF.2 cell line derived transforming sequence like</fullName>
    </submittedName>
</protein>
<dbReference type="AlphaFoldDB" id="A0A8D2L5G8"/>
<dbReference type="PANTHER" id="PTHR22826:SF115">
    <property type="entry name" value="GUANINE NUCLEOTIDE EXCHANGE FACTOR DBS"/>
    <property type="match status" value="1"/>
</dbReference>
<sequence length="126" mass="14396">MHQDIVPLCAEDIEDQLRKKFAYLSGGRGKDGCPVITFPEYSTFSEIPDHEFQNVLTYLANIPSCSLIQKSLQLTSLQIAGEQNMASRYCFSLSKQINLRIFLYQDGSDVYLNRTSHTACFWAIKY</sequence>
<keyword evidence="1" id="KW-0344">Guanine-nucleotide releasing factor</keyword>
<name>A0A8D2L5G8_VARKO</name>